<evidence type="ECO:0000256" key="3">
    <source>
        <dbReference type="ARBA" id="ARBA00023110"/>
    </source>
</evidence>
<dbReference type="GO" id="GO:0003755">
    <property type="term" value="F:peptidyl-prolyl cis-trans isomerase activity"/>
    <property type="evidence" value="ECO:0007669"/>
    <property type="project" value="UniProtKB-KW"/>
</dbReference>
<evidence type="ECO:0000259" key="6">
    <source>
        <dbReference type="PROSITE" id="PS50072"/>
    </source>
</evidence>
<evidence type="ECO:0000256" key="5">
    <source>
        <dbReference type="SAM" id="MobiDB-lite"/>
    </source>
</evidence>
<dbReference type="Pfam" id="PF00160">
    <property type="entry name" value="Pro_isomerase"/>
    <property type="match status" value="1"/>
</dbReference>
<evidence type="ECO:0000256" key="4">
    <source>
        <dbReference type="ARBA" id="ARBA00023235"/>
    </source>
</evidence>
<proteinExistence type="predicted"/>
<dbReference type="FunFam" id="2.40.100.10:FF:000025">
    <property type="entry name" value="Peptidyl-prolyl cis-trans isomerase CYP19-2"/>
    <property type="match status" value="1"/>
</dbReference>
<evidence type="ECO:0000313" key="7">
    <source>
        <dbReference type="Proteomes" id="UP000095280"/>
    </source>
</evidence>
<dbReference type="Gene3D" id="2.40.100.10">
    <property type="entry name" value="Cyclophilin-like"/>
    <property type="match status" value="1"/>
</dbReference>
<dbReference type="PANTHER" id="PTHR11071:SF561">
    <property type="entry name" value="PEPTIDYL-PROLYL CIS-TRANS ISOMERASE D-RELATED"/>
    <property type="match status" value="1"/>
</dbReference>
<dbReference type="InterPro" id="IPR029000">
    <property type="entry name" value="Cyclophilin-like_dom_sf"/>
</dbReference>
<keyword evidence="3" id="KW-0697">Rotamase</keyword>
<feature type="compositionally biased region" description="Basic residues" evidence="5">
    <location>
        <begin position="638"/>
        <end position="649"/>
    </location>
</feature>
<accession>A0A1I8HVA8</accession>
<dbReference type="AlphaFoldDB" id="A0A1I8HVA8"/>
<dbReference type="PRINTS" id="PR00153">
    <property type="entry name" value="CSAPPISMRASE"/>
</dbReference>
<feature type="region of interest" description="Disordered" evidence="5">
    <location>
        <begin position="638"/>
        <end position="669"/>
    </location>
</feature>
<dbReference type="InterPro" id="IPR002130">
    <property type="entry name" value="Cyclophilin-type_PPIase_dom"/>
</dbReference>
<evidence type="ECO:0000313" key="8">
    <source>
        <dbReference type="WBParaSite" id="maker-uti_cns_0008200-snap-gene-0.8-mRNA-1"/>
    </source>
</evidence>
<keyword evidence="7" id="KW-1185">Reference proteome</keyword>
<reference evidence="8" key="1">
    <citation type="submission" date="2016-11" db="UniProtKB">
        <authorList>
            <consortium name="WormBaseParasite"/>
        </authorList>
    </citation>
    <scope>IDENTIFICATION</scope>
</reference>
<protein>
    <recommendedName>
        <fullName evidence="2">peptidylprolyl isomerase</fullName>
        <ecNumber evidence="2">5.2.1.8</ecNumber>
    </recommendedName>
</protein>
<dbReference type="GO" id="GO:0016018">
    <property type="term" value="F:cyclosporin A binding"/>
    <property type="evidence" value="ECO:0007669"/>
    <property type="project" value="TreeGrafter"/>
</dbReference>
<evidence type="ECO:0000256" key="2">
    <source>
        <dbReference type="ARBA" id="ARBA00013194"/>
    </source>
</evidence>
<dbReference type="GO" id="GO:0006457">
    <property type="term" value="P:protein folding"/>
    <property type="evidence" value="ECO:0007669"/>
    <property type="project" value="TreeGrafter"/>
</dbReference>
<feature type="compositionally biased region" description="Polar residues" evidence="5">
    <location>
        <begin position="650"/>
        <end position="669"/>
    </location>
</feature>
<dbReference type="PANTHER" id="PTHR11071">
    <property type="entry name" value="PEPTIDYL-PROLYL CIS-TRANS ISOMERASE"/>
    <property type="match status" value="1"/>
</dbReference>
<evidence type="ECO:0000256" key="1">
    <source>
        <dbReference type="ARBA" id="ARBA00000971"/>
    </source>
</evidence>
<dbReference type="GO" id="GO:0005737">
    <property type="term" value="C:cytoplasm"/>
    <property type="evidence" value="ECO:0007669"/>
    <property type="project" value="TreeGrafter"/>
</dbReference>
<dbReference type="Proteomes" id="UP000095280">
    <property type="component" value="Unplaced"/>
</dbReference>
<organism evidence="7 8">
    <name type="scientific">Macrostomum lignano</name>
    <dbReference type="NCBI Taxonomy" id="282301"/>
    <lineage>
        <taxon>Eukaryota</taxon>
        <taxon>Metazoa</taxon>
        <taxon>Spiralia</taxon>
        <taxon>Lophotrochozoa</taxon>
        <taxon>Platyhelminthes</taxon>
        <taxon>Rhabditophora</taxon>
        <taxon>Macrostomorpha</taxon>
        <taxon>Macrostomida</taxon>
        <taxon>Macrostomidae</taxon>
        <taxon>Macrostomum</taxon>
    </lineage>
</organism>
<dbReference type="PROSITE" id="PS50072">
    <property type="entry name" value="CSA_PPIASE_2"/>
    <property type="match status" value="1"/>
</dbReference>
<dbReference type="WBParaSite" id="maker-uti_cns_0008200-snap-gene-0.8-mRNA-1">
    <property type="protein sequence ID" value="maker-uti_cns_0008200-snap-gene-0.8-mRNA-1"/>
    <property type="gene ID" value="maker-uti_cns_0008200-snap-gene-0.8"/>
</dbReference>
<feature type="domain" description="PPIase cyclophilin-type" evidence="6">
    <location>
        <begin position="739"/>
        <end position="897"/>
    </location>
</feature>
<comment type="catalytic activity">
    <reaction evidence="1">
        <text>[protein]-peptidylproline (omega=180) = [protein]-peptidylproline (omega=0)</text>
        <dbReference type="Rhea" id="RHEA:16237"/>
        <dbReference type="Rhea" id="RHEA-COMP:10747"/>
        <dbReference type="Rhea" id="RHEA-COMP:10748"/>
        <dbReference type="ChEBI" id="CHEBI:83833"/>
        <dbReference type="ChEBI" id="CHEBI:83834"/>
        <dbReference type="EC" id="5.2.1.8"/>
    </reaction>
</comment>
<dbReference type="EC" id="5.2.1.8" evidence="2"/>
<dbReference type="SUPFAM" id="SSF50891">
    <property type="entry name" value="Cyclophilin-like"/>
    <property type="match status" value="1"/>
</dbReference>
<keyword evidence="4" id="KW-0413">Isomerase</keyword>
<name>A0A1I8HVA8_9PLAT</name>
<sequence>MAPNLTFGANLSFHAPILAILRRFELSNAGPGFLALFSAFRLLFSDPGADLLSCADLSFPTLDPGFLALFSAFRLLFSDPGADLVRLDKECRQPSGQAAISPSALRQRQSALEALVAIGQNLDERCNDSLGGAAKHQNVAAGRPSSRNAILADKISDGLVQQGRSSKGTDHSLDALLPCGFAPSPVQVTPSDLCVSSPTLLQAKSRMSIRIFEINRAEAFREFRRVRSREKCCRPAVDEPVTQSISCKNHNTHLRRRLLSIAHTPLVGGGHKQLSVRPEAARRHVGHRHGDLADHLATLRVQAQNPRAVKAGHPQPPICIHSQTPKPLLSETPVSIVLMEPPKSRPNRLPAFGFIMAPAFVSRLIVPARRRPAGSHLASLNLRKFLVGGGHKQLSVRPKAAGGHVGHRHGDLADHLATLRVQAQNPRAEEAGHPQPPVRIHSQTVRHASFSCSGSFAKSIATRRFEMLNPSASQSLLMEPSRSRPNRLPASGFINTAASFSQLIVPARRRPAGSHLASLNLSNGDDEADTAALLFGHLDGAVVIIRLTPQLIANGGRLPLYITLGVPRIPSSPVTRKTLPACGWDGGASRLTCDQPVLNLSWLAVVTNSSPSDPKQQEVTLGTGMGIWLTTCPLCGSRHRTREPKKQATHSRPSASTARPSGTPSFSCSGSFEKSMATRRFEMLNASASQSLIVPARRRPAGSHLASLNLRKFRQQILKFLTLYCDDPHRMQSSTTSCYLRLEANSVPLGRLEFRLFATKVPLTCRNFASLCVGHENGCSGYRGSRVHRCIPGFAIQAGDFQSGNGTGGWSIYGRYFPDEDLTGRHDRRGLLSMANSGPDTNSSQFLITLAPCPWMDGRHVVFGELTSGWDVLQRAEDLGTPSGRPTKLLVIADCGVSS</sequence>